<dbReference type="SUPFAM" id="SSF55785">
    <property type="entry name" value="PYP-like sensor domain (PAS domain)"/>
    <property type="match status" value="3"/>
</dbReference>
<dbReference type="InterPro" id="IPR016032">
    <property type="entry name" value="Sig_transdc_resp-reg_C-effctor"/>
</dbReference>
<dbReference type="InterPro" id="IPR000792">
    <property type="entry name" value="Tscrpt_reg_LuxR_C"/>
</dbReference>
<protein>
    <submittedName>
        <fullName evidence="4">Helix-turn-helix transcriptional regulator</fullName>
    </submittedName>
</protein>
<keyword evidence="5" id="KW-1185">Reference proteome</keyword>
<gene>
    <name evidence="4" type="ORF">JMJ56_26725</name>
</gene>
<proteinExistence type="predicted"/>
<dbReference type="Pfam" id="PF13188">
    <property type="entry name" value="PAS_8"/>
    <property type="match status" value="1"/>
</dbReference>
<dbReference type="Pfam" id="PF00196">
    <property type="entry name" value="GerE"/>
    <property type="match status" value="1"/>
</dbReference>
<comment type="caution">
    <text evidence="4">The sequence shown here is derived from an EMBL/GenBank/DDBJ whole genome shotgun (WGS) entry which is preliminary data.</text>
</comment>
<evidence type="ECO:0000259" key="3">
    <source>
        <dbReference type="PROSITE" id="PS50112"/>
    </source>
</evidence>
<dbReference type="PANTHER" id="PTHR43214">
    <property type="entry name" value="TWO-COMPONENT RESPONSE REGULATOR"/>
    <property type="match status" value="1"/>
</dbReference>
<dbReference type="CDD" id="cd00130">
    <property type="entry name" value="PAS"/>
    <property type="match status" value="2"/>
</dbReference>
<dbReference type="SMART" id="SM00421">
    <property type="entry name" value="HTH_LUXR"/>
    <property type="match status" value="1"/>
</dbReference>
<name>A0ABS1UA84_9PROT</name>
<evidence type="ECO:0000313" key="5">
    <source>
        <dbReference type="Proteomes" id="UP000660885"/>
    </source>
</evidence>
<dbReference type="InterPro" id="IPR035965">
    <property type="entry name" value="PAS-like_dom_sf"/>
</dbReference>
<evidence type="ECO:0000256" key="1">
    <source>
        <dbReference type="ARBA" id="ARBA00023125"/>
    </source>
</evidence>
<dbReference type="NCBIfam" id="TIGR00229">
    <property type="entry name" value="sensory_box"/>
    <property type="match status" value="2"/>
</dbReference>
<feature type="domain" description="PAS" evidence="3">
    <location>
        <begin position="271"/>
        <end position="318"/>
    </location>
</feature>
<dbReference type="PRINTS" id="PR00038">
    <property type="entry name" value="HTHLUXR"/>
</dbReference>
<dbReference type="PROSITE" id="PS50112">
    <property type="entry name" value="PAS"/>
    <property type="match status" value="3"/>
</dbReference>
<dbReference type="SUPFAM" id="SSF46894">
    <property type="entry name" value="C-terminal effector domain of the bipartite response regulators"/>
    <property type="match status" value="1"/>
</dbReference>
<feature type="domain" description="PAS" evidence="3">
    <location>
        <begin position="146"/>
        <end position="193"/>
    </location>
</feature>
<evidence type="ECO:0000259" key="2">
    <source>
        <dbReference type="PROSITE" id="PS50043"/>
    </source>
</evidence>
<dbReference type="InterPro" id="IPR000014">
    <property type="entry name" value="PAS"/>
</dbReference>
<reference evidence="4 5" key="1">
    <citation type="submission" date="2021-01" db="EMBL/GenBank/DDBJ databases">
        <title>Belnapia mucosa sp. nov. and Belnapia arida sp. nov., isolated from the Tabernas Desert (Almeria, Spain).</title>
        <authorList>
            <person name="Molina-Menor E."/>
            <person name="Vidal-Verdu A."/>
            <person name="Calonge A."/>
            <person name="Satari L."/>
            <person name="Pereto J."/>
            <person name="Porcar M."/>
        </authorList>
    </citation>
    <scope>NUCLEOTIDE SEQUENCE [LARGE SCALE GENOMIC DNA]</scope>
    <source>
        <strain evidence="4 5">T18</strain>
    </source>
</reference>
<dbReference type="PANTHER" id="PTHR43214:SF38">
    <property type="entry name" value="NITRATE_NITRITE RESPONSE REGULATOR PROTEIN NARL"/>
    <property type="match status" value="1"/>
</dbReference>
<feature type="domain" description="PAS" evidence="3">
    <location>
        <begin position="17"/>
        <end position="61"/>
    </location>
</feature>
<sequence>MFGAPIVSDLPTQDHADQQQLRLILAALQDGVILIEPNQRISWANKAALEMHGVREIEELGATVSEYRKRFELRYRNRHHLPDGHYPMERVLAGEAFDEVVVQVAPAGQNEAQWTHCIRSLVLNDAAGMPDCLVLILNDESERFDAEERFEATFGANPAPAVIMRLSDHRYVKVNRGFLEMTGYLEEQVLGRSAYEIDVLEGAARRELAIERLQDGRTIPQMEAVLQLPGGGEKQIIVAGQPIEIGDSACMLFSFVDLERHKLTEVALRQSEANFTTAFRLTPVPTFVAARAGCRLMLANDAFAQASGYTEAELAGKSADEIELWFDKTAGKELERQLHQNGSVHNVSMKLRTREGGVLDCLLSAEAITLGSHFCVLVAVQDVAEHRRTESEVVAAIEAVMQDTSWFSQVVLEKLAKLRRFDAPDGAAAELTDLPQRAREVLTLVCRGMADPSIARKLGISQNTVRNHIAALYRRTGVNSRTALVIWARERGFDGGPPRKTAKPLDPLD</sequence>
<accession>A0ABS1UA84</accession>
<dbReference type="Gene3D" id="1.10.10.10">
    <property type="entry name" value="Winged helix-like DNA-binding domain superfamily/Winged helix DNA-binding domain"/>
    <property type="match status" value="1"/>
</dbReference>
<dbReference type="SMART" id="SM00091">
    <property type="entry name" value="PAS"/>
    <property type="match status" value="3"/>
</dbReference>
<dbReference type="CDD" id="cd06170">
    <property type="entry name" value="LuxR_C_like"/>
    <property type="match status" value="1"/>
</dbReference>
<feature type="domain" description="HTH luxR-type" evidence="2">
    <location>
        <begin position="427"/>
        <end position="492"/>
    </location>
</feature>
<dbReference type="PROSITE" id="PS50043">
    <property type="entry name" value="HTH_LUXR_2"/>
    <property type="match status" value="1"/>
</dbReference>
<dbReference type="Proteomes" id="UP000660885">
    <property type="component" value="Unassembled WGS sequence"/>
</dbReference>
<dbReference type="EMBL" id="JAETWB010000031">
    <property type="protein sequence ID" value="MBL6081590.1"/>
    <property type="molecule type" value="Genomic_DNA"/>
</dbReference>
<dbReference type="Pfam" id="PF13426">
    <property type="entry name" value="PAS_9"/>
    <property type="match status" value="2"/>
</dbReference>
<organism evidence="4 5">
    <name type="scientific">Belnapia arida</name>
    <dbReference type="NCBI Taxonomy" id="2804533"/>
    <lineage>
        <taxon>Bacteria</taxon>
        <taxon>Pseudomonadati</taxon>
        <taxon>Pseudomonadota</taxon>
        <taxon>Alphaproteobacteria</taxon>
        <taxon>Acetobacterales</taxon>
        <taxon>Roseomonadaceae</taxon>
        <taxon>Belnapia</taxon>
    </lineage>
</organism>
<evidence type="ECO:0000313" key="4">
    <source>
        <dbReference type="EMBL" id="MBL6081590.1"/>
    </source>
</evidence>
<dbReference type="InterPro" id="IPR036388">
    <property type="entry name" value="WH-like_DNA-bd_sf"/>
</dbReference>
<keyword evidence="1" id="KW-0238">DNA-binding</keyword>
<dbReference type="InterPro" id="IPR039420">
    <property type="entry name" value="WalR-like"/>
</dbReference>
<dbReference type="Gene3D" id="3.30.450.20">
    <property type="entry name" value="PAS domain"/>
    <property type="match status" value="3"/>
</dbReference>